<dbReference type="AlphaFoldDB" id="X1E0Q6"/>
<dbReference type="InterPro" id="IPR016176">
    <property type="entry name" value="Cbl-dep_enz_cat"/>
</dbReference>
<accession>X1E0Q6</accession>
<sequence>GEHLEKRVDEVLNRAYDLLKEIEKEGLFKTIEKGIFAGIKRPIDGGKGLEGVIEKEESYFNPFI</sequence>
<dbReference type="GO" id="GO:0031419">
    <property type="term" value="F:cobalamin binding"/>
    <property type="evidence" value="ECO:0007669"/>
    <property type="project" value="InterPro"/>
</dbReference>
<dbReference type="SUPFAM" id="SSF51703">
    <property type="entry name" value="Cobalamin (vitamin B12)-dependent enzymes"/>
    <property type="match status" value="1"/>
</dbReference>
<feature type="non-terminal residue" evidence="2">
    <location>
        <position position="64"/>
    </location>
</feature>
<protein>
    <recommendedName>
        <fullName evidence="1">D-Lysine 5,6-aminomutase alpha subunit domain-containing protein</fullName>
    </recommendedName>
</protein>
<evidence type="ECO:0000313" key="2">
    <source>
        <dbReference type="EMBL" id="GAH26112.1"/>
    </source>
</evidence>
<feature type="domain" description="D-Lysine 5,6-aminomutase alpha subunit" evidence="1">
    <location>
        <begin position="4"/>
        <end position="64"/>
    </location>
</feature>
<dbReference type="InterPro" id="IPR037086">
    <property type="entry name" value="Lys-AminoMut_asu_sf"/>
</dbReference>
<dbReference type="Gene3D" id="3.20.20.440">
    <property type="entry name" value="D-Lysine 5,6-aminomutase alpha subunit"/>
    <property type="match status" value="1"/>
</dbReference>
<comment type="caution">
    <text evidence="2">The sequence shown here is derived from an EMBL/GenBank/DDBJ whole genome shotgun (WGS) entry which is preliminary data.</text>
</comment>
<reference evidence="2" key="1">
    <citation type="journal article" date="2014" name="Front. Microbiol.">
        <title>High frequency of phylogenetically diverse reductive dehalogenase-homologous genes in deep subseafloor sedimentary metagenomes.</title>
        <authorList>
            <person name="Kawai M."/>
            <person name="Futagami T."/>
            <person name="Toyoda A."/>
            <person name="Takaki Y."/>
            <person name="Nishi S."/>
            <person name="Hori S."/>
            <person name="Arai W."/>
            <person name="Tsubouchi T."/>
            <person name="Morono Y."/>
            <person name="Uchiyama I."/>
            <person name="Ito T."/>
            <person name="Fujiyama A."/>
            <person name="Inagaki F."/>
            <person name="Takami H."/>
        </authorList>
    </citation>
    <scope>NUCLEOTIDE SEQUENCE</scope>
    <source>
        <strain evidence="2">Expedition CK06-06</strain>
    </source>
</reference>
<dbReference type="InterPro" id="IPR015130">
    <property type="entry name" value="Lys-AminoMut_A"/>
</dbReference>
<organism evidence="2">
    <name type="scientific">marine sediment metagenome</name>
    <dbReference type="NCBI Taxonomy" id="412755"/>
    <lineage>
        <taxon>unclassified sequences</taxon>
        <taxon>metagenomes</taxon>
        <taxon>ecological metagenomes</taxon>
    </lineage>
</organism>
<gene>
    <name evidence="2" type="ORF">S01H4_66704</name>
</gene>
<dbReference type="GO" id="GO:0003824">
    <property type="term" value="F:catalytic activity"/>
    <property type="evidence" value="ECO:0007669"/>
    <property type="project" value="InterPro"/>
</dbReference>
<dbReference type="Pfam" id="PF09043">
    <property type="entry name" value="Lys-AminoMut_A"/>
    <property type="match status" value="1"/>
</dbReference>
<evidence type="ECO:0000259" key="1">
    <source>
        <dbReference type="Pfam" id="PF09043"/>
    </source>
</evidence>
<feature type="non-terminal residue" evidence="2">
    <location>
        <position position="1"/>
    </location>
</feature>
<proteinExistence type="predicted"/>
<name>X1E0Q6_9ZZZZ</name>
<dbReference type="EMBL" id="BART01041464">
    <property type="protein sequence ID" value="GAH26112.1"/>
    <property type="molecule type" value="Genomic_DNA"/>
</dbReference>